<keyword evidence="4 6" id="KW-1133">Transmembrane helix</keyword>
<keyword evidence="2" id="KW-1003">Cell membrane</keyword>
<sequence length="571" mass="63452">MLSCVLLNRMHPFLGLPDLFYVAATFAMELALIELITQLALDIRNRVAKATALLIPAAMGSIYIAQMYSIWISGGLIPPIALANREVAGLIAFNGIYALLGSYLAAFAAHAYRYRGVASRYSRRGIFACVGILAIAYAGMIHKQPLARGITVARGESPVSSLVHSMIMYAGMSSQTRLSSSELTAVRTQFSRRTVYEQGFPEDMIAGLPPRPNVIVLFTEGMSARWMGSYGGAYADLMPNLDRFAGGSLMVRNYYNHTAATFRGLRGQLTSGHQEIDGFYEDGTGIGQRDVSREITAISRASLPDVLRSHQYHSLFFLSQQAFLNNMIETLGFDATLGRDYLFDKHLRTTPDEERPKYLSDPQLFSAMLDELEAQPRDRPFFAAAYNFQTHAFLDGEQKYGDGGNQVLNRFHTYDHNIGDFLQRFMASRLHENTVLVITADHSTFPDPPAQQADPDVGGYFIDPIPLVIYWKGVEHRKINADYKNSLDFAPTLLSLLGIRNANTLFLGCTFFEECALDRISSMGKDEYYLTRNGLVYARPNVPEADVAAFEAGTELIDRYKAMDLVIGAAE</sequence>
<dbReference type="GO" id="GO:0005886">
    <property type="term" value="C:plasma membrane"/>
    <property type="evidence" value="ECO:0007669"/>
    <property type="project" value="UniProtKB-SubCell"/>
</dbReference>
<dbReference type="PANTHER" id="PTHR47371">
    <property type="entry name" value="LIPOTEICHOIC ACID SYNTHASE"/>
    <property type="match status" value="1"/>
</dbReference>
<dbReference type="Gene3D" id="3.40.720.10">
    <property type="entry name" value="Alkaline Phosphatase, subunit A"/>
    <property type="match status" value="1"/>
</dbReference>
<feature type="domain" description="Sulfatase N-terminal" evidence="7">
    <location>
        <begin position="212"/>
        <end position="499"/>
    </location>
</feature>
<evidence type="ECO:0000256" key="2">
    <source>
        <dbReference type="ARBA" id="ARBA00022475"/>
    </source>
</evidence>
<keyword evidence="3 6" id="KW-0812">Transmembrane</keyword>
<evidence type="ECO:0000256" key="6">
    <source>
        <dbReference type="SAM" id="Phobius"/>
    </source>
</evidence>
<dbReference type="InterPro" id="IPR000917">
    <property type="entry name" value="Sulfatase_N"/>
</dbReference>
<feature type="transmembrane region" description="Helical" evidence="6">
    <location>
        <begin position="53"/>
        <end position="71"/>
    </location>
</feature>
<dbReference type="eggNOG" id="COG1368">
    <property type="taxonomic scope" value="Bacteria"/>
</dbReference>
<keyword evidence="9" id="KW-1185">Reference proteome</keyword>
<feature type="transmembrane region" description="Helical" evidence="6">
    <location>
        <begin position="20"/>
        <end position="41"/>
    </location>
</feature>
<dbReference type="AlphaFoldDB" id="B2FMP4"/>
<dbReference type="Pfam" id="PF00884">
    <property type="entry name" value="Sulfatase"/>
    <property type="match status" value="1"/>
</dbReference>
<evidence type="ECO:0000313" key="8">
    <source>
        <dbReference type="EMBL" id="CAQ44227.1"/>
    </source>
</evidence>
<keyword evidence="5 6" id="KW-0472">Membrane</keyword>
<dbReference type="Proteomes" id="UP000008840">
    <property type="component" value="Chromosome"/>
</dbReference>
<dbReference type="HOGENOM" id="CLU_036389_0_0_6"/>
<evidence type="ECO:0000259" key="7">
    <source>
        <dbReference type="Pfam" id="PF00884"/>
    </source>
</evidence>
<protein>
    <submittedName>
        <fullName evidence="8">Transmembrane sulfatase protein</fullName>
    </submittedName>
</protein>
<organism evidence="8 9">
    <name type="scientific">Stenotrophomonas maltophilia (strain K279a)</name>
    <dbReference type="NCBI Taxonomy" id="522373"/>
    <lineage>
        <taxon>Bacteria</taxon>
        <taxon>Pseudomonadati</taxon>
        <taxon>Pseudomonadota</taxon>
        <taxon>Gammaproteobacteria</taxon>
        <taxon>Lysobacterales</taxon>
        <taxon>Lysobacteraceae</taxon>
        <taxon>Stenotrophomonas</taxon>
        <taxon>Stenotrophomonas maltophilia group</taxon>
    </lineage>
</organism>
<evidence type="ECO:0000313" key="9">
    <source>
        <dbReference type="Proteomes" id="UP000008840"/>
    </source>
</evidence>
<feature type="transmembrane region" description="Helical" evidence="6">
    <location>
        <begin position="91"/>
        <end position="112"/>
    </location>
</feature>
<comment type="subcellular location">
    <subcellularLocation>
        <location evidence="1">Cell membrane</location>
        <topology evidence="1">Multi-pass membrane protein</topology>
    </subcellularLocation>
</comment>
<dbReference type="PANTHER" id="PTHR47371:SF3">
    <property type="entry name" value="PHOSPHOGLYCEROL TRANSFERASE I"/>
    <property type="match status" value="1"/>
</dbReference>
<accession>B2FMP4</accession>
<dbReference type="EnsemblBacteria" id="CAQ44227">
    <property type="protein sequence ID" value="CAQ44227"/>
    <property type="gene ID" value="Smlt0644"/>
</dbReference>
<evidence type="ECO:0000256" key="5">
    <source>
        <dbReference type="ARBA" id="ARBA00023136"/>
    </source>
</evidence>
<dbReference type="InterPro" id="IPR017850">
    <property type="entry name" value="Alkaline_phosphatase_core_sf"/>
</dbReference>
<proteinExistence type="predicted"/>
<evidence type="ECO:0000256" key="1">
    <source>
        <dbReference type="ARBA" id="ARBA00004651"/>
    </source>
</evidence>
<dbReference type="KEGG" id="sml:Smlt0644"/>
<evidence type="ECO:0000256" key="4">
    <source>
        <dbReference type="ARBA" id="ARBA00022989"/>
    </source>
</evidence>
<gene>
    <name evidence="8" type="ordered locus">Smlt0644</name>
</gene>
<dbReference type="EMBL" id="AM743169">
    <property type="protein sequence ID" value="CAQ44227.1"/>
    <property type="molecule type" value="Genomic_DNA"/>
</dbReference>
<reference evidence="8 9" key="1">
    <citation type="journal article" date="2008" name="Genome Biol.">
        <title>The complete genome, comparative and functional analysis of Stenotrophomonas maltophilia reveals an organism heavily shielded by drug resistance determinants.</title>
        <authorList>
            <person name="Crossman L.C."/>
            <person name="Gould V.C."/>
            <person name="Dow J.M."/>
            <person name="Vernikos G.S."/>
            <person name="Okazaki A."/>
            <person name="Sebaihia M."/>
            <person name="Saunders D."/>
            <person name="Arrowsmith C."/>
            <person name="Carver T."/>
            <person name="Peters N."/>
            <person name="Adlem E."/>
            <person name="Kerhornou A."/>
            <person name="Lord A."/>
            <person name="Murphy L."/>
            <person name="Seeger K."/>
            <person name="Squares R."/>
            <person name="Rutter S."/>
            <person name="Quail M.A."/>
            <person name="Rajandream M.A."/>
            <person name="Harris D."/>
            <person name="Churcher C."/>
            <person name="Bentley S.D."/>
            <person name="Parkhill J."/>
            <person name="Thomson N.R."/>
            <person name="Avison M.B."/>
        </authorList>
    </citation>
    <scope>NUCLEOTIDE SEQUENCE [LARGE SCALE GENOMIC DNA]</scope>
    <source>
        <strain evidence="8 9">K279a</strain>
    </source>
</reference>
<feature type="transmembrane region" description="Helical" evidence="6">
    <location>
        <begin position="124"/>
        <end position="141"/>
    </location>
</feature>
<name>B2FMP4_STRMK</name>
<dbReference type="SUPFAM" id="SSF53649">
    <property type="entry name" value="Alkaline phosphatase-like"/>
    <property type="match status" value="1"/>
</dbReference>
<dbReference type="InterPro" id="IPR050448">
    <property type="entry name" value="OpgB/LTA_synthase_biosynth"/>
</dbReference>
<evidence type="ECO:0000256" key="3">
    <source>
        <dbReference type="ARBA" id="ARBA00022692"/>
    </source>
</evidence>